<dbReference type="InterPro" id="IPR039261">
    <property type="entry name" value="FNR_nucleotide-bd"/>
</dbReference>
<dbReference type="AlphaFoldDB" id="A0A1X1YK69"/>
<dbReference type="STRING" id="1108812.AWC16_10100"/>
<evidence type="ECO:0000256" key="3">
    <source>
        <dbReference type="ARBA" id="ARBA00023014"/>
    </source>
</evidence>
<evidence type="ECO:0000313" key="5">
    <source>
        <dbReference type="EMBL" id="ORW11454.1"/>
    </source>
</evidence>
<keyword evidence="3" id="KW-0411">Iron-sulfur</keyword>
<dbReference type="PANTHER" id="PTHR47354">
    <property type="entry name" value="NADH OXIDOREDUCTASE HCR"/>
    <property type="match status" value="1"/>
</dbReference>
<dbReference type="InterPro" id="IPR012675">
    <property type="entry name" value="Beta-grasp_dom_sf"/>
</dbReference>
<dbReference type="PRINTS" id="PR00410">
    <property type="entry name" value="PHEHYDRXLASE"/>
</dbReference>
<dbReference type="SUPFAM" id="SSF52343">
    <property type="entry name" value="Ferredoxin reductase-like, C-terminal NADP-linked domain"/>
    <property type="match status" value="1"/>
</dbReference>
<dbReference type="PROSITE" id="PS51384">
    <property type="entry name" value="FAD_FR"/>
    <property type="match status" value="1"/>
</dbReference>
<gene>
    <name evidence="5" type="ORF">AWC16_10100</name>
</gene>
<dbReference type="Proteomes" id="UP000193866">
    <property type="component" value="Unassembled WGS sequence"/>
</dbReference>
<dbReference type="CDD" id="cd06216">
    <property type="entry name" value="FNR_iron_sulfur_binding_2"/>
    <property type="match status" value="1"/>
</dbReference>
<evidence type="ECO:0000256" key="1">
    <source>
        <dbReference type="ARBA" id="ARBA00001974"/>
    </source>
</evidence>
<dbReference type="InterPro" id="IPR017938">
    <property type="entry name" value="Riboflavin_synthase-like_b-brl"/>
</dbReference>
<dbReference type="RefSeq" id="WP_085264363.1">
    <property type="nucleotide sequence ID" value="NZ_LQPG01000017.1"/>
</dbReference>
<evidence type="ECO:0000313" key="6">
    <source>
        <dbReference type="Proteomes" id="UP000193866"/>
    </source>
</evidence>
<dbReference type="CDD" id="cd00207">
    <property type="entry name" value="fer2"/>
    <property type="match status" value="1"/>
</dbReference>
<dbReference type="Pfam" id="PF00970">
    <property type="entry name" value="FAD_binding_6"/>
    <property type="match status" value="1"/>
</dbReference>
<dbReference type="Pfam" id="PF00175">
    <property type="entry name" value="NAD_binding_1"/>
    <property type="match status" value="1"/>
</dbReference>
<organism evidence="5 6">
    <name type="scientific">Mycolicibacter longobardus</name>
    <dbReference type="NCBI Taxonomy" id="1108812"/>
    <lineage>
        <taxon>Bacteria</taxon>
        <taxon>Bacillati</taxon>
        <taxon>Actinomycetota</taxon>
        <taxon>Actinomycetes</taxon>
        <taxon>Mycobacteriales</taxon>
        <taxon>Mycobacteriaceae</taxon>
        <taxon>Mycolicibacter</taxon>
    </lineage>
</organism>
<comment type="caution">
    <text evidence="5">The sequence shown here is derived from an EMBL/GenBank/DDBJ whole genome shotgun (WGS) entry which is preliminary data.</text>
</comment>
<dbReference type="Gene3D" id="3.40.50.80">
    <property type="entry name" value="Nucleotide-binding domain of ferredoxin-NADP reductase (FNR) module"/>
    <property type="match status" value="1"/>
</dbReference>
<dbReference type="Gene3D" id="2.40.30.10">
    <property type="entry name" value="Translation factors"/>
    <property type="match status" value="1"/>
</dbReference>
<keyword evidence="6" id="KW-1185">Reference proteome</keyword>
<dbReference type="InterPro" id="IPR001041">
    <property type="entry name" value="2Fe-2S_ferredoxin-type"/>
</dbReference>
<feature type="domain" description="FAD-binding FR-type" evidence="4">
    <location>
        <begin position="38"/>
        <end position="139"/>
    </location>
</feature>
<keyword evidence="2" id="KW-0408">Iron</keyword>
<reference evidence="5 6" key="1">
    <citation type="submission" date="2016-01" db="EMBL/GenBank/DDBJ databases">
        <title>The new phylogeny of the genus Mycobacterium.</title>
        <authorList>
            <person name="Tarcisio F."/>
            <person name="Conor M."/>
            <person name="Antonella G."/>
            <person name="Elisabetta G."/>
            <person name="Giulia F.S."/>
            <person name="Sara T."/>
            <person name="Anna F."/>
            <person name="Clotilde B."/>
            <person name="Roberto B."/>
            <person name="Veronica D.S."/>
            <person name="Fabio R."/>
            <person name="Monica P."/>
            <person name="Olivier J."/>
            <person name="Enrico T."/>
            <person name="Nicola S."/>
        </authorList>
    </citation>
    <scope>NUCLEOTIDE SEQUENCE [LARGE SCALE GENOMIC DNA]</scope>
    <source>
        <strain evidence="5 6">DSM 45394</strain>
    </source>
</reference>
<accession>A0A1X1YK69</accession>
<comment type="cofactor">
    <cofactor evidence="1">
        <name>FAD</name>
        <dbReference type="ChEBI" id="CHEBI:57692"/>
    </cofactor>
</comment>
<dbReference type="SUPFAM" id="SSF63380">
    <property type="entry name" value="Riboflavin synthase domain-like"/>
    <property type="match status" value="1"/>
</dbReference>
<evidence type="ECO:0000256" key="2">
    <source>
        <dbReference type="ARBA" id="ARBA00022714"/>
    </source>
</evidence>
<dbReference type="SUPFAM" id="SSF54292">
    <property type="entry name" value="2Fe-2S ferredoxin-like"/>
    <property type="match status" value="1"/>
</dbReference>
<dbReference type="EMBL" id="LQPG01000017">
    <property type="protein sequence ID" value="ORW11454.1"/>
    <property type="molecule type" value="Genomic_DNA"/>
</dbReference>
<dbReference type="OrthoDB" id="9796486at2"/>
<sequence>MLTQALTRRVLGSSLIGLLTWPRRIDHYIELVAPAWSLDEARATVVAVQRRTPRSVTLTLRPNGAFSGFRAGQHVNLTIDIDGRRHTRCYSPANAEGQRHIELTVGLHDGGLVSTYLRRHARPGMVVGLAGVSGDFVLPAVRPQRILLISGGSGITPVMSMLRTLRAEGHVAAGGEVAFVHYARTRAEGCYRDELAAMTDVRVLHGFTREGGPHEDGDLQGHFDAEHLQAAMPVPDVVYVCGPPALVAAVREHCPDAHSESFVPAVFAVPADPAGGRVTFRGSDITVTDDGRPLLEQAESAGLQPANGCRMGLCKTCTCRKTVGTVQNVITGMLSTAGDENIQICVSIPVGDVELAL</sequence>
<keyword evidence="2" id="KW-0001">2Fe-2S</keyword>
<name>A0A1X1YK69_9MYCO</name>
<dbReference type="PANTHER" id="PTHR47354:SF3">
    <property type="entry name" value="OXIDOREDUCTASE-RELATED"/>
    <property type="match status" value="1"/>
</dbReference>
<dbReference type="InterPro" id="IPR008333">
    <property type="entry name" value="Cbr1-like_FAD-bd_dom"/>
</dbReference>
<dbReference type="InterPro" id="IPR001433">
    <property type="entry name" value="OxRdtase_FAD/NAD-bd"/>
</dbReference>
<keyword evidence="2" id="KW-0479">Metal-binding</keyword>
<dbReference type="InterPro" id="IPR017927">
    <property type="entry name" value="FAD-bd_FR_type"/>
</dbReference>
<dbReference type="GO" id="GO:0051537">
    <property type="term" value="F:2 iron, 2 sulfur cluster binding"/>
    <property type="evidence" value="ECO:0007669"/>
    <property type="project" value="UniProtKB-KW"/>
</dbReference>
<dbReference type="Gene3D" id="3.10.20.30">
    <property type="match status" value="1"/>
</dbReference>
<dbReference type="InterPro" id="IPR036010">
    <property type="entry name" value="2Fe-2S_ferredoxin-like_sf"/>
</dbReference>
<dbReference type="InterPro" id="IPR050415">
    <property type="entry name" value="MRET"/>
</dbReference>
<proteinExistence type="predicted"/>
<dbReference type="GO" id="GO:0016491">
    <property type="term" value="F:oxidoreductase activity"/>
    <property type="evidence" value="ECO:0007669"/>
    <property type="project" value="InterPro"/>
</dbReference>
<protein>
    <submittedName>
        <fullName evidence="5">Ferredoxin reductase</fullName>
    </submittedName>
</protein>
<evidence type="ECO:0000259" key="4">
    <source>
        <dbReference type="PROSITE" id="PS51384"/>
    </source>
</evidence>
<dbReference type="Pfam" id="PF00111">
    <property type="entry name" value="Fer2"/>
    <property type="match status" value="1"/>
</dbReference>